<keyword evidence="1" id="KW-0479">Metal-binding</keyword>
<dbReference type="GO" id="GO:0046872">
    <property type="term" value="F:metal ion binding"/>
    <property type="evidence" value="ECO:0007669"/>
    <property type="project" value="UniProtKB-KW"/>
</dbReference>
<reference evidence="3 4" key="1">
    <citation type="submission" date="2020-07" db="EMBL/GenBank/DDBJ databases">
        <title>Complete genome and description of Corynebacterium incognita strain Marseille-Q3630 sp. nov.</title>
        <authorList>
            <person name="Boxberger M."/>
        </authorList>
    </citation>
    <scope>NUCLEOTIDE SEQUENCE [LARGE SCALE GENOMIC DNA]</scope>
    <source>
        <strain evidence="3 4">Marseille-Q3630</strain>
    </source>
</reference>
<dbReference type="Proteomes" id="UP000515743">
    <property type="component" value="Chromosome"/>
</dbReference>
<dbReference type="AlphaFoldDB" id="A0A7G7CN44"/>
<dbReference type="SUPFAM" id="SSF53800">
    <property type="entry name" value="Chelatase"/>
    <property type="match status" value="1"/>
</dbReference>
<dbReference type="Gene3D" id="3.40.50.1400">
    <property type="match status" value="1"/>
</dbReference>
<protein>
    <submittedName>
        <fullName evidence="3">Sirohydrochlorin chelatase</fullName>
    </submittedName>
</protein>
<dbReference type="RefSeq" id="WP_185175396.1">
    <property type="nucleotide sequence ID" value="NZ_CP059404.1"/>
</dbReference>
<sequence length="212" mass="21728">MTALITLSHGSRHPRALAGITALTRAAAARLGVPGYAAHLEFNAPDLPTLAAELADAGHTHAIVVPLLFTRGFHHTHDVPRAVTAAGAHLNVQLAPGLGTGADLAHLLATQDPDLLYSVGSSDPAATAAMHALAVNVAERIDKPCRMVFATKGGADVVKRCPGAKVAPVFVTHGLLLDALPTAVAPLGTRLAPLVADRYLQVQSQGAVCVPS</sequence>
<organism evidence="3 4">
    <name type="scientific">Corynebacterium incognita</name>
    <dbReference type="NCBI Taxonomy" id="2754725"/>
    <lineage>
        <taxon>Bacteria</taxon>
        <taxon>Bacillati</taxon>
        <taxon>Actinomycetota</taxon>
        <taxon>Actinomycetes</taxon>
        <taxon>Mycobacteriales</taxon>
        <taxon>Corynebacteriaceae</taxon>
        <taxon>Corynebacterium</taxon>
    </lineage>
</organism>
<keyword evidence="2" id="KW-0456">Lyase</keyword>
<evidence type="ECO:0000313" key="4">
    <source>
        <dbReference type="Proteomes" id="UP000515743"/>
    </source>
</evidence>
<dbReference type="InterPro" id="IPR002762">
    <property type="entry name" value="CbiX-like"/>
</dbReference>
<proteinExistence type="predicted"/>
<dbReference type="GO" id="GO:0016829">
    <property type="term" value="F:lyase activity"/>
    <property type="evidence" value="ECO:0007669"/>
    <property type="project" value="UniProtKB-KW"/>
</dbReference>
<accession>A0A7G7CN44</accession>
<dbReference type="Pfam" id="PF01903">
    <property type="entry name" value="CbiX"/>
    <property type="match status" value="1"/>
</dbReference>
<evidence type="ECO:0000256" key="2">
    <source>
        <dbReference type="ARBA" id="ARBA00023239"/>
    </source>
</evidence>
<dbReference type="KEGG" id="cik:H0194_07955"/>
<name>A0A7G7CN44_9CORY</name>
<evidence type="ECO:0000313" key="3">
    <source>
        <dbReference type="EMBL" id="QNE89010.1"/>
    </source>
</evidence>
<gene>
    <name evidence="3" type="ORF">H0194_07955</name>
</gene>
<dbReference type="EMBL" id="CP059404">
    <property type="protein sequence ID" value="QNE89010.1"/>
    <property type="molecule type" value="Genomic_DNA"/>
</dbReference>
<evidence type="ECO:0000256" key="1">
    <source>
        <dbReference type="ARBA" id="ARBA00022723"/>
    </source>
</evidence>
<dbReference type="CDD" id="cd03416">
    <property type="entry name" value="CbiX_SirB_N"/>
    <property type="match status" value="1"/>
</dbReference>
<keyword evidence="4" id="KW-1185">Reference proteome</keyword>